<organism evidence="1 2">
    <name type="scientific">Marinobacter xestospongiae</name>
    <dbReference type="NCBI Taxonomy" id="994319"/>
    <lineage>
        <taxon>Bacteria</taxon>
        <taxon>Pseudomonadati</taxon>
        <taxon>Pseudomonadota</taxon>
        <taxon>Gammaproteobacteria</taxon>
        <taxon>Pseudomonadales</taxon>
        <taxon>Marinobacteraceae</taxon>
        <taxon>Marinobacter</taxon>
    </lineage>
</organism>
<keyword evidence="2" id="KW-1185">Reference proteome</keyword>
<evidence type="ECO:0008006" key="3">
    <source>
        <dbReference type="Google" id="ProtNLM"/>
    </source>
</evidence>
<proteinExistence type="predicted"/>
<reference evidence="1 2" key="1">
    <citation type="submission" date="2023-10" db="EMBL/GenBank/DDBJ databases">
        <title>Characteristics and mechanism of a salt-tolerant marine origin heterotrophic nitrifying- aerobic denitrifying bacteria Marinobacter xestospongiae HN1.</title>
        <authorList>
            <person name="Qi R."/>
        </authorList>
    </citation>
    <scope>NUCLEOTIDE SEQUENCE [LARGE SCALE GENOMIC DNA]</scope>
    <source>
        <strain evidence="1 2">HN1</strain>
    </source>
</reference>
<sequence length="116" mass="12884">MNDFTQLTDQQRHWLAHIEAAQQSSLSLAAYARNQGLAPQTLYQWRHLFRQQGRLPASPRKVANFAQVQVMATMTGAADAPIRLALGGGLSLACQHWPDPAWLARLAHLLDQGSRT</sequence>
<gene>
    <name evidence="1" type="ORF">RYS15_13445</name>
</gene>
<dbReference type="EMBL" id="JAWIIJ010000008">
    <property type="protein sequence ID" value="MDV2079691.1"/>
    <property type="molecule type" value="Genomic_DNA"/>
</dbReference>
<dbReference type="Proteomes" id="UP001269819">
    <property type="component" value="Unassembled WGS sequence"/>
</dbReference>
<accession>A0ABU3VZL1</accession>
<dbReference type="NCBIfam" id="NF047593">
    <property type="entry name" value="IS66_ISAeme5_TnpA"/>
    <property type="match status" value="1"/>
</dbReference>
<comment type="caution">
    <text evidence="1">The sequence shown here is derived from an EMBL/GenBank/DDBJ whole genome shotgun (WGS) entry which is preliminary data.</text>
</comment>
<evidence type="ECO:0000313" key="1">
    <source>
        <dbReference type="EMBL" id="MDV2079691.1"/>
    </source>
</evidence>
<name>A0ABU3VZL1_9GAMM</name>
<dbReference type="RefSeq" id="WP_316974188.1">
    <property type="nucleotide sequence ID" value="NZ_JAWIIJ010000008.1"/>
</dbReference>
<evidence type="ECO:0000313" key="2">
    <source>
        <dbReference type="Proteomes" id="UP001269819"/>
    </source>
</evidence>
<protein>
    <recommendedName>
        <fullName evidence="3">Transposase</fullName>
    </recommendedName>
</protein>